<evidence type="ECO:0000313" key="2">
    <source>
        <dbReference type="Proteomes" id="UP001283361"/>
    </source>
</evidence>
<keyword evidence="2" id="KW-1185">Reference proteome</keyword>
<sequence length="85" mass="9645">MFSEPSPLDTGRRGREASLFTYLVRRQTPRLSEASAGWCQMRQWQPGKTTLSAPLWRNFITLRLLSLCGVDCPLDSYTAVRVPLS</sequence>
<protein>
    <submittedName>
        <fullName evidence="1">Uncharacterized protein</fullName>
    </submittedName>
</protein>
<name>A0AAE0Z5Y3_9GAST</name>
<organism evidence="1 2">
    <name type="scientific">Elysia crispata</name>
    <name type="common">lettuce slug</name>
    <dbReference type="NCBI Taxonomy" id="231223"/>
    <lineage>
        <taxon>Eukaryota</taxon>
        <taxon>Metazoa</taxon>
        <taxon>Spiralia</taxon>
        <taxon>Lophotrochozoa</taxon>
        <taxon>Mollusca</taxon>
        <taxon>Gastropoda</taxon>
        <taxon>Heterobranchia</taxon>
        <taxon>Euthyneura</taxon>
        <taxon>Panpulmonata</taxon>
        <taxon>Sacoglossa</taxon>
        <taxon>Placobranchoidea</taxon>
        <taxon>Plakobranchidae</taxon>
        <taxon>Elysia</taxon>
    </lineage>
</organism>
<dbReference type="AlphaFoldDB" id="A0AAE0Z5Y3"/>
<gene>
    <name evidence="1" type="ORF">RRG08_051044</name>
</gene>
<dbReference type="EMBL" id="JAWDGP010004628">
    <property type="protein sequence ID" value="KAK3762891.1"/>
    <property type="molecule type" value="Genomic_DNA"/>
</dbReference>
<proteinExistence type="predicted"/>
<dbReference type="Proteomes" id="UP001283361">
    <property type="component" value="Unassembled WGS sequence"/>
</dbReference>
<accession>A0AAE0Z5Y3</accession>
<comment type="caution">
    <text evidence="1">The sequence shown here is derived from an EMBL/GenBank/DDBJ whole genome shotgun (WGS) entry which is preliminary data.</text>
</comment>
<evidence type="ECO:0000313" key="1">
    <source>
        <dbReference type="EMBL" id="KAK3762891.1"/>
    </source>
</evidence>
<reference evidence="1" key="1">
    <citation type="journal article" date="2023" name="G3 (Bethesda)">
        <title>A reference genome for the long-term kleptoplast-retaining sea slug Elysia crispata morphotype clarki.</title>
        <authorList>
            <person name="Eastman K.E."/>
            <person name="Pendleton A.L."/>
            <person name="Shaikh M.A."/>
            <person name="Suttiyut T."/>
            <person name="Ogas R."/>
            <person name="Tomko P."/>
            <person name="Gavelis G."/>
            <person name="Widhalm J.R."/>
            <person name="Wisecaver J.H."/>
        </authorList>
    </citation>
    <scope>NUCLEOTIDE SEQUENCE</scope>
    <source>
        <strain evidence="1">ECLA1</strain>
    </source>
</reference>